<dbReference type="PANTHER" id="PTHR43420">
    <property type="entry name" value="ACETYLTRANSFERASE"/>
    <property type="match status" value="1"/>
</dbReference>
<keyword evidence="1 4" id="KW-0808">Transferase</keyword>
<dbReference type="PROSITE" id="PS51186">
    <property type="entry name" value="GNAT"/>
    <property type="match status" value="1"/>
</dbReference>
<dbReference type="InterPro" id="IPR016181">
    <property type="entry name" value="Acyl_CoA_acyltransferase"/>
</dbReference>
<keyword evidence="2" id="KW-0012">Acyltransferase</keyword>
<evidence type="ECO:0000256" key="2">
    <source>
        <dbReference type="ARBA" id="ARBA00023315"/>
    </source>
</evidence>
<dbReference type="Gene3D" id="3.40.630.30">
    <property type="match status" value="1"/>
</dbReference>
<feature type="domain" description="N-acetyltransferase" evidence="3">
    <location>
        <begin position="176"/>
        <end position="338"/>
    </location>
</feature>
<dbReference type="Pfam" id="PF00583">
    <property type="entry name" value="Acetyltransf_1"/>
    <property type="match status" value="1"/>
</dbReference>
<dbReference type="SUPFAM" id="SSF55729">
    <property type="entry name" value="Acyl-CoA N-acyltransferases (Nat)"/>
    <property type="match status" value="1"/>
</dbReference>
<protein>
    <submittedName>
        <fullName evidence="4">GNAT family N-acetyltransferase</fullName>
    </submittedName>
</protein>
<gene>
    <name evidence="4" type="ORF">C4520_11300</name>
</gene>
<organism evidence="4 5">
    <name type="scientific">Abyssobacteria bacterium (strain SURF_5)</name>
    <dbReference type="NCBI Taxonomy" id="2093360"/>
    <lineage>
        <taxon>Bacteria</taxon>
        <taxon>Pseudomonadati</taxon>
        <taxon>Candidatus Hydrogenedentota</taxon>
        <taxon>Candidatus Abyssobacteria</taxon>
    </lineage>
</organism>
<proteinExistence type="predicted"/>
<evidence type="ECO:0000259" key="3">
    <source>
        <dbReference type="PROSITE" id="PS51186"/>
    </source>
</evidence>
<evidence type="ECO:0000256" key="1">
    <source>
        <dbReference type="ARBA" id="ARBA00022679"/>
    </source>
</evidence>
<dbReference type="Proteomes" id="UP000265882">
    <property type="component" value="Unassembled WGS sequence"/>
</dbReference>
<comment type="caution">
    <text evidence="4">The sequence shown here is derived from an EMBL/GenBank/DDBJ whole genome shotgun (WGS) entry which is preliminary data.</text>
</comment>
<accession>A0A3A4NXN5</accession>
<name>A0A3A4NXN5_ABYX5</name>
<evidence type="ECO:0000313" key="5">
    <source>
        <dbReference type="Proteomes" id="UP000265882"/>
    </source>
</evidence>
<dbReference type="CDD" id="cd04301">
    <property type="entry name" value="NAT_SF"/>
    <property type="match status" value="1"/>
</dbReference>
<sequence>MPAFIVEPIELGRHDLAQILAEIVQEASNQLGTRQARALAKIWKALIEKGSGFILINDGKCTGIILYTAEYELRFSSFLSESSARKLPQNITICLCCTIRGKTSWKREQETLLLKTAISRLRMEPSVETIAVQCPPLYRADIEGILSAIGFMNCHRIRMQRSLSGRISAGGGPPGSRFEVPTENDADQLGGIIYHGYFSEIDGYLFPDISAVCSDSDLFKEFITNRSIHLPASILARVQGHPSGCVISLAGDAPSSGLIGIVAVVPEMRRRGVGKAMLLRVLRNYQEIGYERASLAVTVENTPAVSLYESIGFQEASRRTNISVWRRSVSRPLMNFRR</sequence>
<dbReference type="AlphaFoldDB" id="A0A3A4NXN5"/>
<dbReference type="EMBL" id="QZKU01000076">
    <property type="protein sequence ID" value="RJP20544.1"/>
    <property type="molecule type" value="Genomic_DNA"/>
</dbReference>
<dbReference type="InterPro" id="IPR050680">
    <property type="entry name" value="YpeA/RimI_acetyltransf"/>
</dbReference>
<evidence type="ECO:0000313" key="4">
    <source>
        <dbReference type="EMBL" id="RJP20544.1"/>
    </source>
</evidence>
<dbReference type="InterPro" id="IPR000182">
    <property type="entry name" value="GNAT_dom"/>
</dbReference>
<reference evidence="4 5" key="1">
    <citation type="journal article" date="2017" name="ISME J.">
        <title>Energy and carbon metabolisms in a deep terrestrial subsurface fluid microbial community.</title>
        <authorList>
            <person name="Momper L."/>
            <person name="Jungbluth S.P."/>
            <person name="Lee M.D."/>
            <person name="Amend J.P."/>
        </authorList>
    </citation>
    <scope>NUCLEOTIDE SEQUENCE [LARGE SCALE GENOMIC DNA]</scope>
    <source>
        <strain evidence="4">SURF_5</strain>
    </source>
</reference>
<dbReference type="GO" id="GO:0016747">
    <property type="term" value="F:acyltransferase activity, transferring groups other than amino-acyl groups"/>
    <property type="evidence" value="ECO:0007669"/>
    <property type="project" value="InterPro"/>
</dbReference>